<organism evidence="2 3">
    <name type="scientific">Undibacterium umbellatum</name>
    <dbReference type="NCBI Taxonomy" id="2762300"/>
    <lineage>
        <taxon>Bacteria</taxon>
        <taxon>Pseudomonadati</taxon>
        <taxon>Pseudomonadota</taxon>
        <taxon>Betaproteobacteria</taxon>
        <taxon>Burkholderiales</taxon>
        <taxon>Oxalobacteraceae</taxon>
        <taxon>Undibacterium</taxon>
    </lineage>
</organism>
<dbReference type="Pfam" id="PF13508">
    <property type="entry name" value="Acetyltransf_7"/>
    <property type="match status" value="1"/>
</dbReference>
<proteinExistence type="predicted"/>
<dbReference type="Gene3D" id="3.40.630.30">
    <property type="match status" value="1"/>
</dbReference>
<feature type="domain" description="N-acetyltransferase" evidence="1">
    <location>
        <begin position="8"/>
        <end position="141"/>
    </location>
</feature>
<name>A0ABR6ZG34_9BURK</name>
<dbReference type="PANTHER" id="PTHR43233:SF1">
    <property type="entry name" value="FAMILY N-ACETYLTRANSFERASE, PUTATIVE (AFU_ORTHOLOGUE AFUA_6G03350)-RELATED"/>
    <property type="match status" value="1"/>
</dbReference>
<dbReference type="InterPro" id="IPR053144">
    <property type="entry name" value="Acetyltransferase_Butenolide"/>
</dbReference>
<comment type="caution">
    <text evidence="2">The sequence shown here is derived from an EMBL/GenBank/DDBJ whole genome shotgun (WGS) entry which is preliminary data.</text>
</comment>
<dbReference type="RefSeq" id="WP_186956199.1">
    <property type="nucleotide sequence ID" value="NZ_JACOFX010000018.1"/>
</dbReference>
<dbReference type="PROSITE" id="PS51186">
    <property type="entry name" value="GNAT"/>
    <property type="match status" value="1"/>
</dbReference>
<accession>A0ABR6ZG34</accession>
<dbReference type="PANTHER" id="PTHR43233">
    <property type="entry name" value="FAMILY N-ACETYLTRANSFERASE, PUTATIVE (AFU_ORTHOLOGUE AFUA_6G03350)-RELATED"/>
    <property type="match status" value="1"/>
</dbReference>
<sequence length="141" mass="14800">MTTTQTECNYQAVVAIPDVATYCHLRLASGLSAKTAEAAALGLPASLFAVQITCGEQVVGMGRVIGDGGTAYQVVDIAVLPEHQGKGLGKMIMREITQYLQQHAPPSAYVSLIADGPAQDLYAQFGFKHTAPASVGMAYKV</sequence>
<dbReference type="CDD" id="cd04301">
    <property type="entry name" value="NAT_SF"/>
    <property type="match status" value="1"/>
</dbReference>
<gene>
    <name evidence="2" type="ORF">H8L47_24040</name>
</gene>
<evidence type="ECO:0000259" key="1">
    <source>
        <dbReference type="PROSITE" id="PS51186"/>
    </source>
</evidence>
<dbReference type="InterPro" id="IPR016181">
    <property type="entry name" value="Acyl_CoA_acyltransferase"/>
</dbReference>
<reference evidence="2 3" key="1">
    <citation type="submission" date="2020-08" db="EMBL/GenBank/DDBJ databases">
        <title>Novel species isolated from subtropical streams in China.</title>
        <authorList>
            <person name="Lu H."/>
        </authorList>
    </citation>
    <scope>NUCLEOTIDE SEQUENCE [LARGE SCALE GENOMIC DNA]</scope>
    <source>
        <strain evidence="2 3">NL8W</strain>
    </source>
</reference>
<dbReference type="SUPFAM" id="SSF55729">
    <property type="entry name" value="Acyl-CoA N-acyltransferases (Nat)"/>
    <property type="match status" value="1"/>
</dbReference>
<evidence type="ECO:0000313" key="2">
    <source>
        <dbReference type="EMBL" id="MBC3910644.1"/>
    </source>
</evidence>
<evidence type="ECO:0000313" key="3">
    <source>
        <dbReference type="Proteomes" id="UP000646911"/>
    </source>
</evidence>
<dbReference type="InterPro" id="IPR000182">
    <property type="entry name" value="GNAT_dom"/>
</dbReference>
<dbReference type="Proteomes" id="UP000646911">
    <property type="component" value="Unassembled WGS sequence"/>
</dbReference>
<dbReference type="EMBL" id="JACOFX010000018">
    <property type="protein sequence ID" value="MBC3910644.1"/>
    <property type="molecule type" value="Genomic_DNA"/>
</dbReference>
<keyword evidence="3" id="KW-1185">Reference proteome</keyword>
<protein>
    <submittedName>
        <fullName evidence="2">GNAT family N-acetyltransferase</fullName>
    </submittedName>
</protein>